<evidence type="ECO:0000256" key="1">
    <source>
        <dbReference type="SAM" id="MobiDB-lite"/>
    </source>
</evidence>
<feature type="region of interest" description="Disordered" evidence="1">
    <location>
        <begin position="34"/>
        <end position="88"/>
    </location>
</feature>
<evidence type="ECO:0000313" key="3">
    <source>
        <dbReference type="EMBL" id="MBW48193.1"/>
    </source>
</evidence>
<protein>
    <submittedName>
        <fullName evidence="3">Putative pheromone-processing carboxypeptidase kex1</fullName>
    </submittedName>
</protein>
<accession>A0A2M4B561</accession>
<keyword evidence="2" id="KW-0732">Signal</keyword>
<keyword evidence="3" id="KW-0378">Hydrolase</keyword>
<name>A0A2M4B561_9DIPT</name>
<dbReference type="EMBL" id="GGFK01014872">
    <property type="protein sequence ID" value="MBW48193.1"/>
    <property type="molecule type" value="Transcribed_RNA"/>
</dbReference>
<feature type="compositionally biased region" description="Acidic residues" evidence="1">
    <location>
        <begin position="46"/>
        <end position="88"/>
    </location>
</feature>
<sequence>MAAGGAAIKRLVLLLEMISADGARETEAADAYVASPNGGDGIEISVAEDDNVGTTSEDIDEPVVDDDEEDDDEDDEDDADEDDDDASDTEGIVTVAAFLLVVAVAANTSSQLGLQNFELRCRFRLL</sequence>
<dbReference type="GO" id="GO:0004180">
    <property type="term" value="F:carboxypeptidase activity"/>
    <property type="evidence" value="ECO:0007669"/>
    <property type="project" value="UniProtKB-KW"/>
</dbReference>
<keyword evidence="3" id="KW-0121">Carboxypeptidase</keyword>
<feature type="chain" id="PRO_5014688770" evidence="2">
    <location>
        <begin position="23"/>
        <end position="126"/>
    </location>
</feature>
<proteinExistence type="predicted"/>
<feature type="signal peptide" evidence="2">
    <location>
        <begin position="1"/>
        <end position="22"/>
    </location>
</feature>
<dbReference type="AlphaFoldDB" id="A0A2M4B561"/>
<evidence type="ECO:0000256" key="2">
    <source>
        <dbReference type="SAM" id="SignalP"/>
    </source>
</evidence>
<organism evidence="3">
    <name type="scientific">Anopheles triannulatus</name>
    <dbReference type="NCBI Taxonomy" id="58253"/>
    <lineage>
        <taxon>Eukaryota</taxon>
        <taxon>Metazoa</taxon>
        <taxon>Ecdysozoa</taxon>
        <taxon>Arthropoda</taxon>
        <taxon>Hexapoda</taxon>
        <taxon>Insecta</taxon>
        <taxon>Pterygota</taxon>
        <taxon>Neoptera</taxon>
        <taxon>Endopterygota</taxon>
        <taxon>Diptera</taxon>
        <taxon>Nematocera</taxon>
        <taxon>Culicoidea</taxon>
        <taxon>Culicidae</taxon>
        <taxon>Anophelinae</taxon>
        <taxon>Anopheles</taxon>
    </lineage>
</organism>
<reference evidence="3" key="1">
    <citation type="submission" date="2018-01" db="EMBL/GenBank/DDBJ databases">
        <title>An insight into the sialome of Amazonian anophelines.</title>
        <authorList>
            <person name="Ribeiro J.M."/>
            <person name="Scarpassa V."/>
            <person name="Calvo E."/>
        </authorList>
    </citation>
    <scope>NUCLEOTIDE SEQUENCE</scope>
    <source>
        <tissue evidence="3">Salivary glands</tissue>
    </source>
</reference>
<keyword evidence="3" id="KW-0645">Protease</keyword>